<evidence type="ECO:0000313" key="3">
    <source>
        <dbReference type="EMBL" id="KAK2705053.1"/>
    </source>
</evidence>
<dbReference type="SUPFAM" id="SSF50978">
    <property type="entry name" value="WD40 repeat-like"/>
    <property type="match status" value="1"/>
</dbReference>
<sequence>MPSMKFLAANLKFQQGVNFLKIMMDVLIEDLPNSDEDDNVYEILVRKNTKIQNRKRSINDTLLERSVNGFRNNLKKESEEFGELCFIKKEHQEIDFEMERDSRTTFLSAFSADGLTVATTHGDHSIRIFDVRSRRLIQTLRGHPRTPWTVKFHPVVNTLLVSGCLAGHVRVWDILNGESERYAVEEAPYVSSVITSACFHPTEQLVVFSSGNVIYLWDWYSNCILAKMETRSNRESIRYVEFDPTGTRLITAIWNPISQSRMSTAQSVESQRPTAAAENIEENSGQLRARYQDLLSRYASLRSRYRNLFHWATSVDNLESSGPTGNNDSQPSANIEGEAPESSRQPENPRQGRDNAEVRRYRSESSSTSSDEGPNQQRGRDTPGYGYWNPNIVSRRRAHGRSTRPRNPRASELDRNIQLQRQLESLRQSQRSIENSMRTVIYKTIRTRLLLFQVMCTRLEGQLTYARQMSEDSSSQDRNWDAPQRRQYEAVFSSAIRCRFTVTSIVTYLADLANQLEEENEASTRTASLNEMTSRRRHQDPELIPRRERPRTQGLLDQASTARRQSSIDSLTSPSEEASNASTPIDIQHENQLELNREFMFRRGREYSWPERHRRQAALDRAAARRRIQRYRDYQAFSLLPPPPPPSLPPFNNVLEPSEPQRGSFNNFSENTIQLHDLPDIRRSLRELTESHDYMSYDQTRLLQESRRRFRESVNEARRSYRRARRDEDRRHHNRIEPNDTGDNREAFRPDEETVNRDGASTEEHQETQSESPLPLAVRQMIERGISRVLRSFEECISAVFLLDEVHRLNSSISLDNIFDMIDTLQTLVLDFVECNGISSNTLPEESRLQPHLRGLQNLGLRALRIFVDTTRRTLVQDIPDSTSTNNNSMAGSAVSFRQEFHNLFEQVQEFVVSVGQRRGVDLTSHVARSTTHAPHSTTGPAVADQMQINGSGRNINVEPMGNTSPRVFNENTARRNEILRGDRTSNFADRIQSLLERLTAVNERIDQNLIGDPRGNRRTDTGTRRRENYLDNPRFVDNRNNLRERNNISDLATQYYNSIDAISRLRNRIRDYLDNRTENTVTRSELANETRADLAAYFSERFRAQRQRFINIFRNQNEPAETETTQNSTEVTGTRVDNEQPLQITNEDSLLREVDAARDRPVVPRSGTDYGTFPEMLRSEEVPVIELEPVQLLPQDLSENNRGSSNSSPDIDSINRTITITHLARQPRERYIPYVPRRRTDNGIFSEILRSEETSVLEVESVQHIPQDLSENTHGSSSGSIGIVSAGRSIPNSYEARLPRERYRPYVPRRRTDNGIFSEILRNEETSVLEVEPLEISLEDVSENPLSNNVSSSEIFSAGSSAIFGNQAPQLRESTASRNQSDTAQTEVTRNPTDILTRTIDNARPQQIEPSEESVARENYLAQRFRERYGSPHSSILPRERVFAGVSVASSDPGISSVSATDNALVSEVPAAEESLIYGNGLFGNRLPNPSPLLNHLQRNENETTRRRELRINLPPRPLVRQNAMSNVLLDDFVLPGNSQFFICQLTPQTFRIQCWDFKNSLPDLTQSKHNVIVPNCKVHCDSWIEISKKWDFLVAVYPKTTGLFGASIGVHSLESHNLGQLLWITSIGESVASLSLSPSSRYLLVGIPGSRLWNTESNSRQTMAKVFRLDPDAKVEEKDGKSEIRSLELVRTIVRDPENSGGQWTLNSIQWSPHASTGWIVCTNRGHVKVIS</sequence>
<dbReference type="GO" id="GO:0000423">
    <property type="term" value="P:mitophagy"/>
    <property type="evidence" value="ECO:0007669"/>
    <property type="project" value="TreeGrafter"/>
</dbReference>
<dbReference type="GO" id="GO:0080008">
    <property type="term" value="C:Cul4-RING E3 ubiquitin ligase complex"/>
    <property type="evidence" value="ECO:0007669"/>
    <property type="project" value="TreeGrafter"/>
</dbReference>
<feature type="region of interest" description="Disordered" evidence="2">
    <location>
        <begin position="317"/>
        <end position="416"/>
    </location>
</feature>
<feature type="compositionally biased region" description="Basic and acidic residues" evidence="2">
    <location>
        <begin position="350"/>
        <end position="363"/>
    </location>
</feature>
<dbReference type="Pfam" id="PF00400">
    <property type="entry name" value="WD40"/>
    <property type="match status" value="1"/>
</dbReference>
<feature type="region of interest" description="Disordered" evidence="2">
    <location>
        <begin position="517"/>
        <end position="590"/>
    </location>
</feature>
<feature type="compositionally biased region" description="Basic and acidic residues" evidence="2">
    <location>
        <begin position="539"/>
        <end position="551"/>
    </location>
</feature>
<keyword evidence="4" id="KW-1185">Reference proteome</keyword>
<dbReference type="Gene3D" id="2.130.10.10">
    <property type="entry name" value="YVTN repeat-like/Quinoprotein amine dehydrogenase"/>
    <property type="match status" value="1"/>
</dbReference>
<feature type="compositionally biased region" description="Basic and acidic residues" evidence="2">
    <location>
        <begin position="713"/>
        <end position="768"/>
    </location>
</feature>
<dbReference type="PROSITE" id="PS50082">
    <property type="entry name" value="WD_REPEATS_2"/>
    <property type="match status" value="1"/>
</dbReference>
<dbReference type="GO" id="GO:1990756">
    <property type="term" value="F:ubiquitin-like ligase-substrate adaptor activity"/>
    <property type="evidence" value="ECO:0007669"/>
    <property type="project" value="TreeGrafter"/>
</dbReference>
<proteinExistence type="predicted"/>
<feature type="compositionally biased region" description="Basic residues" evidence="2">
    <location>
        <begin position="394"/>
        <end position="407"/>
    </location>
</feature>
<dbReference type="PANTHER" id="PTHR22874:SF1">
    <property type="entry name" value="ACTIVATING MOLECULE IN BECN1-REGULATED AUTOPHAGY PROTEIN 1"/>
    <property type="match status" value="1"/>
</dbReference>
<feature type="region of interest" description="Disordered" evidence="2">
    <location>
        <begin position="713"/>
        <end position="773"/>
    </location>
</feature>
<evidence type="ECO:0000256" key="2">
    <source>
        <dbReference type="SAM" id="MobiDB-lite"/>
    </source>
</evidence>
<evidence type="ECO:0000313" key="4">
    <source>
        <dbReference type="Proteomes" id="UP001187531"/>
    </source>
</evidence>
<comment type="caution">
    <text evidence="3">The sequence shown here is derived from an EMBL/GenBank/DDBJ whole genome shotgun (WGS) entry which is preliminary data.</text>
</comment>
<feature type="region of interest" description="Disordered" evidence="2">
    <location>
        <begin position="1371"/>
        <end position="1390"/>
    </location>
</feature>
<feature type="compositionally biased region" description="Polar residues" evidence="2">
    <location>
        <begin position="558"/>
        <end position="585"/>
    </location>
</feature>
<dbReference type="EMBL" id="JAVRJZ010000021">
    <property type="protein sequence ID" value="KAK2705053.1"/>
    <property type="molecule type" value="Genomic_DNA"/>
</dbReference>
<dbReference type="Proteomes" id="UP001187531">
    <property type="component" value="Unassembled WGS sequence"/>
</dbReference>
<evidence type="ECO:0008006" key="5">
    <source>
        <dbReference type="Google" id="ProtNLM"/>
    </source>
</evidence>
<name>A0AA88H551_ARTSF</name>
<gene>
    <name evidence="3" type="ORF">QYM36_017180</name>
</gene>
<evidence type="ECO:0000256" key="1">
    <source>
        <dbReference type="PROSITE-ProRule" id="PRU00221"/>
    </source>
</evidence>
<dbReference type="InterPro" id="IPR036322">
    <property type="entry name" value="WD40_repeat_dom_sf"/>
</dbReference>
<feature type="compositionally biased region" description="Polar residues" evidence="2">
    <location>
        <begin position="523"/>
        <end position="532"/>
    </location>
</feature>
<dbReference type="PANTHER" id="PTHR22874">
    <property type="entry name" value="ACTIVATING MOLECULE IN BECN1-REGULATED AUTOPHAGY PROTEIN 1"/>
    <property type="match status" value="1"/>
</dbReference>
<accession>A0AA88H551</accession>
<dbReference type="SUPFAM" id="SSF50969">
    <property type="entry name" value="YVTN repeat-like/Quinoprotein amine dehydrogenase"/>
    <property type="match status" value="1"/>
</dbReference>
<feature type="compositionally biased region" description="Polar residues" evidence="2">
    <location>
        <begin position="317"/>
        <end position="333"/>
    </location>
</feature>
<dbReference type="GO" id="GO:0000045">
    <property type="term" value="P:autophagosome assembly"/>
    <property type="evidence" value="ECO:0007669"/>
    <property type="project" value="TreeGrafter"/>
</dbReference>
<dbReference type="InterPro" id="IPR015943">
    <property type="entry name" value="WD40/YVTN_repeat-like_dom_sf"/>
</dbReference>
<dbReference type="InterPro" id="IPR001680">
    <property type="entry name" value="WD40_rpt"/>
</dbReference>
<reference evidence="3" key="1">
    <citation type="submission" date="2023-07" db="EMBL/GenBank/DDBJ databases">
        <title>Chromosome-level genome assembly of Artemia franciscana.</title>
        <authorList>
            <person name="Jo E."/>
        </authorList>
    </citation>
    <scope>NUCLEOTIDE SEQUENCE</scope>
    <source>
        <tissue evidence="3">Whole body</tissue>
    </source>
</reference>
<dbReference type="InterPro" id="IPR011044">
    <property type="entry name" value="Quino_amine_DH_bsu"/>
</dbReference>
<keyword evidence="1" id="KW-0853">WD repeat</keyword>
<feature type="repeat" description="WD" evidence="1">
    <location>
        <begin position="140"/>
        <end position="182"/>
    </location>
</feature>
<organism evidence="3 4">
    <name type="scientific">Artemia franciscana</name>
    <name type="common">Brine shrimp</name>
    <name type="synonym">Artemia sanfranciscana</name>
    <dbReference type="NCBI Taxonomy" id="6661"/>
    <lineage>
        <taxon>Eukaryota</taxon>
        <taxon>Metazoa</taxon>
        <taxon>Ecdysozoa</taxon>
        <taxon>Arthropoda</taxon>
        <taxon>Crustacea</taxon>
        <taxon>Branchiopoda</taxon>
        <taxon>Anostraca</taxon>
        <taxon>Artemiidae</taxon>
        <taxon>Artemia</taxon>
    </lineage>
</organism>
<dbReference type="SMART" id="SM00320">
    <property type="entry name" value="WD40"/>
    <property type="match status" value="4"/>
</dbReference>
<protein>
    <recommendedName>
        <fullName evidence="5">Activating molecule in BECN1-regulated autophagy protein 1</fullName>
    </recommendedName>
</protein>
<dbReference type="InterPro" id="IPR052596">
    <property type="entry name" value="AMBRA1_autophagy"/>
</dbReference>